<dbReference type="InterPro" id="IPR003439">
    <property type="entry name" value="ABC_transporter-like_ATP-bd"/>
</dbReference>
<keyword evidence="2" id="KW-0813">Transport</keyword>
<evidence type="ECO:0000313" key="8">
    <source>
        <dbReference type="EMBL" id="MBB6133351.1"/>
    </source>
</evidence>
<dbReference type="PROSITE" id="PS50893">
    <property type="entry name" value="ABC_TRANSPORTER_2"/>
    <property type="match status" value="1"/>
</dbReference>
<dbReference type="AlphaFoldDB" id="A0A7W9WYU5"/>
<dbReference type="GO" id="GO:0005524">
    <property type="term" value="F:ATP binding"/>
    <property type="evidence" value="ECO:0007669"/>
    <property type="project" value="UniProtKB-KW"/>
</dbReference>
<reference evidence="8 9" key="1">
    <citation type="submission" date="2020-08" db="EMBL/GenBank/DDBJ databases">
        <title>The Agave Microbiome: Exploring the role of microbial communities in plant adaptations to desert environments.</title>
        <authorList>
            <person name="Partida-Martinez L.P."/>
        </authorList>
    </citation>
    <scope>NUCLEOTIDE SEQUENCE [LARGE SCALE GENOMIC DNA]</scope>
    <source>
        <strain evidence="8 9">AT3.2</strain>
    </source>
</reference>
<sequence>MLEIQNVRAGYGAINVLWDLSLSIAPGKLTTIIGQNGAGKTTLLRAMMGLIPVSQGTITLDGKPLNGTPTWDMHKVSMAMIPEGRMVFRDMTVEENLMMGAFAPQHRAHAARNLERSFEMFPRLRERRRQMAGSLSGGEAQMLAMARGLMSDPKVLIIDEPSLGLAPVMVNELFAILKRLKDDGRTMILVEQNTHRAVGVADHVYLMQSGKVVLSQAASEVSLEHLHGLYFARESGVTA</sequence>
<keyword evidence="3" id="KW-0472">Membrane</keyword>
<proteinExistence type="inferred from homology"/>
<dbReference type="EMBL" id="JACHBX010000001">
    <property type="protein sequence ID" value="MBB6133351.1"/>
    <property type="molecule type" value="Genomic_DNA"/>
</dbReference>
<dbReference type="PROSITE" id="PS00211">
    <property type="entry name" value="ABC_TRANSPORTER_1"/>
    <property type="match status" value="1"/>
</dbReference>
<dbReference type="CDD" id="cd03224">
    <property type="entry name" value="ABC_TM1139_LivF_branched"/>
    <property type="match status" value="1"/>
</dbReference>
<dbReference type="Proteomes" id="UP000540787">
    <property type="component" value="Unassembled WGS sequence"/>
</dbReference>
<dbReference type="GO" id="GO:0015658">
    <property type="term" value="F:branched-chain amino acid transmembrane transporter activity"/>
    <property type="evidence" value="ECO:0007669"/>
    <property type="project" value="TreeGrafter"/>
</dbReference>
<dbReference type="InterPro" id="IPR003593">
    <property type="entry name" value="AAA+_ATPase"/>
</dbReference>
<keyword evidence="5 8" id="KW-0067">ATP-binding</keyword>
<accession>A0A7W9WYU5</accession>
<evidence type="ECO:0000313" key="9">
    <source>
        <dbReference type="Proteomes" id="UP000540787"/>
    </source>
</evidence>
<evidence type="ECO:0000256" key="3">
    <source>
        <dbReference type="ARBA" id="ARBA00022475"/>
    </source>
</evidence>
<feature type="domain" description="ABC transporter" evidence="7">
    <location>
        <begin position="2"/>
        <end position="234"/>
    </location>
</feature>
<dbReference type="SMART" id="SM00382">
    <property type="entry name" value="AAA"/>
    <property type="match status" value="1"/>
</dbReference>
<keyword evidence="4" id="KW-0547">Nucleotide-binding</keyword>
<evidence type="ECO:0000259" key="7">
    <source>
        <dbReference type="PROSITE" id="PS50893"/>
    </source>
</evidence>
<evidence type="ECO:0000256" key="2">
    <source>
        <dbReference type="ARBA" id="ARBA00022448"/>
    </source>
</evidence>
<evidence type="ECO:0000256" key="1">
    <source>
        <dbReference type="ARBA" id="ARBA00005417"/>
    </source>
</evidence>
<keyword evidence="9" id="KW-1185">Reference proteome</keyword>
<dbReference type="PANTHER" id="PTHR43820">
    <property type="entry name" value="HIGH-AFFINITY BRANCHED-CHAIN AMINO ACID TRANSPORT ATP-BINDING PROTEIN LIVF"/>
    <property type="match status" value="1"/>
</dbReference>
<dbReference type="InterPro" id="IPR052156">
    <property type="entry name" value="BCAA_Transport_ATP-bd_LivF"/>
</dbReference>
<dbReference type="GO" id="GO:0016887">
    <property type="term" value="F:ATP hydrolysis activity"/>
    <property type="evidence" value="ECO:0007669"/>
    <property type="project" value="InterPro"/>
</dbReference>
<dbReference type="PANTHER" id="PTHR43820:SF4">
    <property type="entry name" value="HIGH-AFFINITY BRANCHED-CHAIN AMINO ACID TRANSPORT ATP-BINDING PROTEIN LIVF"/>
    <property type="match status" value="1"/>
</dbReference>
<dbReference type="InterPro" id="IPR027417">
    <property type="entry name" value="P-loop_NTPase"/>
</dbReference>
<dbReference type="Gene3D" id="3.40.50.300">
    <property type="entry name" value="P-loop containing nucleotide triphosphate hydrolases"/>
    <property type="match status" value="1"/>
</dbReference>
<comment type="caution">
    <text evidence="8">The sequence shown here is derived from an EMBL/GenBank/DDBJ whole genome shotgun (WGS) entry which is preliminary data.</text>
</comment>
<evidence type="ECO:0000256" key="6">
    <source>
        <dbReference type="ARBA" id="ARBA00022970"/>
    </source>
</evidence>
<evidence type="ECO:0000256" key="4">
    <source>
        <dbReference type="ARBA" id="ARBA00022741"/>
    </source>
</evidence>
<dbReference type="GO" id="GO:0015807">
    <property type="term" value="P:L-amino acid transport"/>
    <property type="evidence" value="ECO:0007669"/>
    <property type="project" value="TreeGrafter"/>
</dbReference>
<organism evidence="8 9">
    <name type="scientific">Massilia aurea</name>
    <dbReference type="NCBI Taxonomy" id="373040"/>
    <lineage>
        <taxon>Bacteria</taxon>
        <taxon>Pseudomonadati</taxon>
        <taxon>Pseudomonadota</taxon>
        <taxon>Betaproteobacteria</taxon>
        <taxon>Burkholderiales</taxon>
        <taxon>Oxalobacteraceae</taxon>
        <taxon>Telluria group</taxon>
        <taxon>Massilia</taxon>
    </lineage>
</organism>
<dbReference type="Pfam" id="PF00005">
    <property type="entry name" value="ABC_tran"/>
    <property type="match status" value="1"/>
</dbReference>
<comment type="similarity">
    <text evidence="1">Belongs to the ABC transporter superfamily.</text>
</comment>
<gene>
    <name evidence="8" type="ORF">HD842_001462</name>
</gene>
<dbReference type="SUPFAM" id="SSF52540">
    <property type="entry name" value="P-loop containing nucleoside triphosphate hydrolases"/>
    <property type="match status" value="1"/>
</dbReference>
<name>A0A7W9WYU5_9BURK</name>
<protein>
    <submittedName>
        <fullName evidence="8">Branched-chain amino acid transport system ATP-binding protein</fullName>
    </submittedName>
</protein>
<dbReference type="InterPro" id="IPR017871">
    <property type="entry name" value="ABC_transporter-like_CS"/>
</dbReference>
<keyword evidence="6" id="KW-0029">Amino-acid transport</keyword>
<evidence type="ECO:0000256" key="5">
    <source>
        <dbReference type="ARBA" id="ARBA00022840"/>
    </source>
</evidence>
<dbReference type="RefSeq" id="WP_183552714.1">
    <property type="nucleotide sequence ID" value="NZ_JACHBX010000001.1"/>
</dbReference>
<keyword evidence="3" id="KW-1003">Cell membrane</keyword>